<dbReference type="EMBL" id="JBCLSQ010000017">
    <property type="protein sequence ID" value="MEY8538285.1"/>
    <property type="molecule type" value="Genomic_DNA"/>
</dbReference>
<keyword evidence="3" id="KW-1185">Reference proteome</keyword>
<feature type="region of interest" description="Disordered" evidence="1">
    <location>
        <begin position="672"/>
        <end position="705"/>
    </location>
</feature>
<dbReference type="Pfam" id="PF18555">
    <property type="entry name" value="MobL"/>
    <property type="match status" value="1"/>
</dbReference>
<accession>A0ABV4DDM2</accession>
<proteinExistence type="predicted"/>
<reference evidence="2 3" key="1">
    <citation type="submission" date="2024-03" db="EMBL/GenBank/DDBJ databases">
        <title>Mouse gut bacterial collection (mGBC) of GemPharmatech.</title>
        <authorList>
            <person name="He Y."/>
            <person name="Dong L."/>
            <person name="Wu D."/>
            <person name="Gao X."/>
            <person name="Lin Z."/>
        </authorList>
    </citation>
    <scope>NUCLEOTIDE SEQUENCE [LARGE SCALE GENOMIC DNA]</scope>
    <source>
        <strain evidence="2 3">20-218</strain>
    </source>
</reference>
<sequence length="705" mass="83711">MRNKKVGSDSPEIIVTFKFETATSVEKFARYVDYSDREAAVLIDYAEEALNNHLEASSDFEKMISYMRRDTAVVNEDERRTSLFTETSNNISVNEMEELKEKLNEAQLLGNNLWNPVVSFDIAYLIRVGILEYNPELEANIDRLDKVFKAAEKEKPKNPKKIYQAKKALELEARKRIVHQDKLKAAMQENMGKFLKAEGFDENTFWWGSVHLNTKHIHVHLSFSETKTSRKMLEVQKEINGKTITLKEPRGKLKEKNIVRFKSNIFHFLEIDEEKEFKILKEVEVGKHRQAILDQVTDIYDSTLLNFYLEETVRRFPKEGKLNYSSNRKDFREAKAYLTAFVEEYVRTIGKTEYEAFTRSTRDQLEDYRHVYSKKEQFDLEKLVEKRQKTLKTALANRMLKELKNYSLNQSEAITSDFLNSKELEQVVEDLKQTKISSKELGRYKGLVERSYAEAEEQYFRRKLRGLDHFEDMESNVGLKNFSKRKFEHHIQLAQLKQMSSRDLSEFEKEKKKRLKSELETARHLSIDQASDQRIEKRLRKLVEEEQLIKKTRDKTLIQFIYDTGKKEALASIAKEKKILQIKNKIYHNNLLKNKKDNIPLLKELKMIYGEEESVKLFKKKIKQFSKQQIKLKRPQRHQRFYRKNKKYIKKRLLPRSRFKTKRSFKKALQNGHEAFQSMTSLSNHELKRAQQKKRQSDEEEEKGR</sequence>
<gene>
    <name evidence="2" type="primary">mobL</name>
    <name evidence="2" type="ORF">AALM99_07505</name>
</gene>
<evidence type="ECO:0000256" key="1">
    <source>
        <dbReference type="SAM" id="MobiDB-lite"/>
    </source>
</evidence>
<dbReference type="Proteomes" id="UP001565242">
    <property type="component" value="Unassembled WGS sequence"/>
</dbReference>
<name>A0ABV4DDM2_9LACT</name>
<protein>
    <submittedName>
        <fullName evidence="2">Relaxase MobL</fullName>
    </submittedName>
</protein>
<evidence type="ECO:0000313" key="2">
    <source>
        <dbReference type="EMBL" id="MEY8538285.1"/>
    </source>
</evidence>
<organism evidence="2 3">
    <name type="scientific">Lactococcus muris</name>
    <dbReference type="NCBI Taxonomy" id="2941330"/>
    <lineage>
        <taxon>Bacteria</taxon>
        <taxon>Bacillati</taxon>
        <taxon>Bacillota</taxon>
        <taxon>Bacilli</taxon>
        <taxon>Lactobacillales</taxon>
        <taxon>Streptococcaceae</taxon>
        <taxon>Lactococcus</taxon>
    </lineage>
</organism>
<dbReference type="InterPro" id="IPR041073">
    <property type="entry name" value="MobL"/>
</dbReference>
<comment type="caution">
    <text evidence="2">The sequence shown here is derived from an EMBL/GenBank/DDBJ whole genome shotgun (WGS) entry which is preliminary data.</text>
</comment>
<evidence type="ECO:0000313" key="3">
    <source>
        <dbReference type="Proteomes" id="UP001565242"/>
    </source>
</evidence>
<dbReference type="RefSeq" id="WP_369918487.1">
    <property type="nucleotide sequence ID" value="NZ_JBCLSQ010000017.1"/>
</dbReference>